<reference evidence="1 2" key="1">
    <citation type="submission" date="2018-06" db="EMBL/GenBank/DDBJ databases">
        <authorList>
            <consortium name="Pathogen Informatics"/>
            <person name="Doyle S."/>
        </authorList>
    </citation>
    <scope>NUCLEOTIDE SEQUENCE [LARGE SCALE GENOMIC DNA]</scope>
    <source>
        <strain evidence="1 2">NCTC11190</strain>
    </source>
</reference>
<dbReference type="STRING" id="880526.GCA_000427365_00711"/>
<evidence type="ECO:0000313" key="2">
    <source>
        <dbReference type="Proteomes" id="UP000255233"/>
    </source>
</evidence>
<protein>
    <recommendedName>
        <fullName evidence="3">Toxin</fullName>
    </recommendedName>
</protein>
<evidence type="ECO:0000313" key="1">
    <source>
        <dbReference type="EMBL" id="SUE33527.1"/>
    </source>
</evidence>
<sequence length="115" mass="13162">MATKDEVESFLAELHAKLKIRDVIYKPRGKNQQTLLDLEITSLQRTKEIESLTVSDYSEGPLDEILDKGTDMWVFGINIKGKEVYIKLSKGIPDGPVICHSFHVAEHKMKYPFKK</sequence>
<keyword evidence="2" id="KW-1185">Reference proteome</keyword>
<proteinExistence type="predicted"/>
<gene>
    <name evidence="1" type="ORF">NCTC11190_00735</name>
</gene>
<dbReference type="OrthoDB" id="1366475at2"/>
<organism evidence="1 2">
    <name type="scientific">Rikenella microfusus</name>
    <dbReference type="NCBI Taxonomy" id="28139"/>
    <lineage>
        <taxon>Bacteria</taxon>
        <taxon>Pseudomonadati</taxon>
        <taxon>Bacteroidota</taxon>
        <taxon>Bacteroidia</taxon>
        <taxon>Bacteroidales</taxon>
        <taxon>Rikenellaceae</taxon>
        <taxon>Rikenella</taxon>
    </lineage>
</organism>
<dbReference type="EMBL" id="UGVL01000001">
    <property type="protein sequence ID" value="SUE33527.1"/>
    <property type="molecule type" value="Genomic_DNA"/>
</dbReference>
<dbReference type="Proteomes" id="UP000255233">
    <property type="component" value="Unassembled WGS sequence"/>
</dbReference>
<dbReference type="RefSeq" id="WP_027290491.1">
    <property type="nucleotide sequence ID" value="NZ_UGVL01000001.1"/>
</dbReference>
<name>A0A379MRP8_9BACT</name>
<accession>A0A379MRP8</accession>
<dbReference type="AlphaFoldDB" id="A0A379MRP8"/>
<evidence type="ECO:0008006" key="3">
    <source>
        <dbReference type="Google" id="ProtNLM"/>
    </source>
</evidence>